<accession>A0A0C2I8D7</accession>
<dbReference type="Proteomes" id="UP000031535">
    <property type="component" value="Unassembled WGS sequence"/>
</dbReference>
<keyword evidence="3" id="KW-1185">Reference proteome</keyword>
<dbReference type="RefSeq" id="WP_040068324.1">
    <property type="nucleotide sequence ID" value="NZ_JXDG01000040.1"/>
</dbReference>
<protein>
    <submittedName>
        <fullName evidence="2">Putative Lipoprotein</fullName>
    </submittedName>
</protein>
<gene>
    <name evidence="2" type="ORF">UCMB321_3105</name>
</gene>
<feature type="chain" id="PRO_5002166813" evidence="1">
    <location>
        <begin position="23"/>
        <end position="134"/>
    </location>
</feature>
<organism evidence="2 3">
    <name type="scientific">Pseudomonas batumici</name>
    <dbReference type="NCBI Taxonomy" id="226910"/>
    <lineage>
        <taxon>Bacteria</taxon>
        <taxon>Pseudomonadati</taxon>
        <taxon>Pseudomonadota</taxon>
        <taxon>Gammaproteobacteria</taxon>
        <taxon>Pseudomonadales</taxon>
        <taxon>Pseudomonadaceae</taxon>
        <taxon>Pseudomonas</taxon>
    </lineage>
</organism>
<dbReference type="OrthoDB" id="6997359at2"/>
<dbReference type="EMBL" id="JXDG01000040">
    <property type="protein sequence ID" value="KIH83155.1"/>
    <property type="molecule type" value="Genomic_DNA"/>
</dbReference>
<dbReference type="STRING" id="226910.UCMB321_3105"/>
<evidence type="ECO:0000256" key="1">
    <source>
        <dbReference type="SAM" id="SignalP"/>
    </source>
</evidence>
<dbReference type="PATRIC" id="fig|226910.6.peg.3093"/>
<evidence type="ECO:0000313" key="2">
    <source>
        <dbReference type="EMBL" id="KIH83155.1"/>
    </source>
</evidence>
<dbReference type="AlphaFoldDB" id="A0A0C2I8D7"/>
<name>A0A0C2I8D7_9PSED</name>
<sequence length="134" mass="14056">MTLKPLMLISALGLVGLLSACAAPVPKADPSEAWIGLGQGSSDDLLAERVDGKRVDDGRYFEVAPGKHDLNVLLVQGANGNSEQPECTGQVEYDQFKAGKHYHLVESGAGSNVGVALVNDHGATVAHSRKFSCI</sequence>
<proteinExistence type="predicted"/>
<dbReference type="PROSITE" id="PS51257">
    <property type="entry name" value="PROKAR_LIPOPROTEIN"/>
    <property type="match status" value="1"/>
</dbReference>
<comment type="caution">
    <text evidence="2">The sequence shown here is derived from an EMBL/GenBank/DDBJ whole genome shotgun (WGS) entry which is preliminary data.</text>
</comment>
<feature type="signal peptide" evidence="1">
    <location>
        <begin position="1"/>
        <end position="22"/>
    </location>
</feature>
<reference evidence="2 3" key="1">
    <citation type="submission" date="2015-01" db="EMBL/GenBank/DDBJ databases">
        <title>Complete genome of Pseudomonas batumici UCM B-321 producer of the batumin antibiotic with strong antistaphilococcal and potential anticancer activity.</title>
        <authorList>
            <person name="Klochko V.V."/>
            <person name="Zelena L.B."/>
            <person name="Elena K.A."/>
            <person name="Reva O.N."/>
        </authorList>
    </citation>
    <scope>NUCLEOTIDE SEQUENCE [LARGE SCALE GENOMIC DNA]</scope>
    <source>
        <strain evidence="2 3">UCM B-321</strain>
    </source>
</reference>
<keyword evidence="1" id="KW-0732">Signal</keyword>
<evidence type="ECO:0000313" key="3">
    <source>
        <dbReference type="Proteomes" id="UP000031535"/>
    </source>
</evidence>
<keyword evidence="2" id="KW-0449">Lipoprotein</keyword>